<keyword evidence="4" id="KW-1185">Reference proteome</keyword>
<evidence type="ECO:0000313" key="4">
    <source>
        <dbReference type="Proteomes" id="UP001155182"/>
    </source>
</evidence>
<keyword evidence="1" id="KW-0732">Signal</keyword>
<organism evidence="3 4">
    <name type="scientific">Solitalea agri</name>
    <dbReference type="NCBI Taxonomy" id="2953739"/>
    <lineage>
        <taxon>Bacteria</taxon>
        <taxon>Pseudomonadati</taxon>
        <taxon>Bacteroidota</taxon>
        <taxon>Sphingobacteriia</taxon>
        <taxon>Sphingobacteriales</taxon>
        <taxon>Sphingobacteriaceae</taxon>
        <taxon>Solitalea</taxon>
    </lineage>
</organism>
<dbReference type="InterPro" id="IPR013766">
    <property type="entry name" value="Thioredoxin_domain"/>
</dbReference>
<reference evidence="3" key="1">
    <citation type="submission" date="2022-06" db="EMBL/GenBank/DDBJ databases">
        <title>Solitalea sp. MAHUQ-68 isolated from rhizospheric soil.</title>
        <authorList>
            <person name="Huq M.A."/>
        </authorList>
    </citation>
    <scope>NUCLEOTIDE SEQUENCE</scope>
    <source>
        <strain evidence="3">MAHUQ-68</strain>
    </source>
</reference>
<feature type="chain" id="PRO_5040916075" evidence="1">
    <location>
        <begin position="19"/>
        <end position="201"/>
    </location>
</feature>
<dbReference type="Proteomes" id="UP001155182">
    <property type="component" value="Unassembled WGS sequence"/>
</dbReference>
<dbReference type="EMBL" id="JAMWYS010000036">
    <property type="protein sequence ID" value="MCO4293539.1"/>
    <property type="molecule type" value="Genomic_DNA"/>
</dbReference>
<feature type="domain" description="Thioredoxin" evidence="2">
    <location>
        <begin position="26"/>
        <end position="154"/>
    </location>
</feature>
<evidence type="ECO:0000256" key="1">
    <source>
        <dbReference type="SAM" id="SignalP"/>
    </source>
</evidence>
<accession>A0A9X2F3G7</accession>
<dbReference type="Gene3D" id="3.40.30.10">
    <property type="entry name" value="Glutaredoxin"/>
    <property type="match status" value="1"/>
</dbReference>
<dbReference type="SUPFAM" id="SSF52833">
    <property type="entry name" value="Thioredoxin-like"/>
    <property type="match status" value="1"/>
</dbReference>
<feature type="signal peptide" evidence="1">
    <location>
        <begin position="1"/>
        <end position="18"/>
    </location>
</feature>
<dbReference type="AlphaFoldDB" id="A0A9X2F3G7"/>
<dbReference type="RefSeq" id="WP_252588194.1">
    <property type="nucleotide sequence ID" value="NZ_JAMWYS010000036.1"/>
</dbReference>
<evidence type="ECO:0000313" key="3">
    <source>
        <dbReference type="EMBL" id="MCO4293539.1"/>
    </source>
</evidence>
<name>A0A9X2F3G7_9SPHI</name>
<sequence>MNYKMLLILNLLCFPAFSQTQPYKLKDALTNIPEILSYNPQDSTVKIYFSDFHSIDSLVKLSKKQYKVVLFYAFWCDSCRNEMPGLISFFKEHQNNFELFLITGDKYDRLIYNYRYLKNHLFYYKPAFILDKNIYGEKSRGLSRITNFISQLCSECNTRKMAYCSYIVFDSSNKFLFHTTWEFTREENLKALKKLPLASLL</sequence>
<comment type="caution">
    <text evidence="3">The sequence shown here is derived from an EMBL/GenBank/DDBJ whole genome shotgun (WGS) entry which is preliminary data.</text>
</comment>
<proteinExistence type="predicted"/>
<dbReference type="InterPro" id="IPR036249">
    <property type="entry name" value="Thioredoxin-like_sf"/>
</dbReference>
<dbReference type="PROSITE" id="PS51352">
    <property type="entry name" value="THIOREDOXIN_2"/>
    <property type="match status" value="1"/>
</dbReference>
<protein>
    <submittedName>
        <fullName evidence="3">Redoxin domain-containing protein</fullName>
    </submittedName>
</protein>
<evidence type="ECO:0000259" key="2">
    <source>
        <dbReference type="PROSITE" id="PS51352"/>
    </source>
</evidence>
<gene>
    <name evidence="3" type="ORF">NF867_11755</name>
</gene>